<keyword evidence="6 12" id="KW-0812">Transmembrane</keyword>
<evidence type="ECO:0000256" key="4">
    <source>
        <dbReference type="ARBA" id="ARBA00022553"/>
    </source>
</evidence>
<reference evidence="14 15" key="1">
    <citation type="submission" date="2019-04" db="EMBL/GenBank/DDBJ databases">
        <title>Herbidospora sp. NEAU-GS14.nov., a novel actinomycete isolated from soil.</title>
        <authorList>
            <person name="Han L."/>
        </authorList>
    </citation>
    <scope>NUCLEOTIDE SEQUENCE [LARGE SCALE GENOMIC DNA]</scope>
    <source>
        <strain evidence="14 15">NEAU-GS14</strain>
    </source>
</reference>
<keyword evidence="9" id="KW-0067">ATP-binding</keyword>
<dbReference type="InterPro" id="IPR003660">
    <property type="entry name" value="HAMP_dom"/>
</dbReference>
<evidence type="ECO:0000256" key="12">
    <source>
        <dbReference type="SAM" id="Phobius"/>
    </source>
</evidence>
<keyword evidence="15" id="KW-1185">Reference proteome</keyword>
<keyword evidence="10 12" id="KW-1133">Transmembrane helix</keyword>
<dbReference type="EC" id="2.7.13.3" evidence="3"/>
<dbReference type="PANTHER" id="PTHR24421:SF10">
    <property type="entry name" value="NITRATE_NITRITE SENSOR PROTEIN NARQ"/>
    <property type="match status" value="1"/>
</dbReference>
<evidence type="ECO:0000256" key="5">
    <source>
        <dbReference type="ARBA" id="ARBA00022679"/>
    </source>
</evidence>
<dbReference type="RefSeq" id="WP_137247939.1">
    <property type="nucleotide sequence ID" value="NZ_SZQA01000014.1"/>
</dbReference>
<dbReference type="PANTHER" id="PTHR24421">
    <property type="entry name" value="NITRATE/NITRITE SENSOR PROTEIN NARX-RELATED"/>
    <property type="match status" value="1"/>
</dbReference>
<keyword evidence="8 14" id="KW-0418">Kinase</keyword>
<keyword evidence="11" id="KW-0902">Two-component regulatory system</keyword>
<protein>
    <recommendedName>
        <fullName evidence="3">histidine kinase</fullName>
        <ecNumber evidence="3">2.7.13.3</ecNumber>
    </recommendedName>
</protein>
<sequence>MGPLFWRLCVINGAVFTIGTLALAFSPATVSSPVLLREILVLGAGLAIILITNALLLRRSLAPLTTLTALMHRVDLHTHDRAVDRGNGDLTYLIDSFNTMLERLETERSSASAHALAAQENERQRIARELHDEIGQSLTVALLGLKRVADRAPAELSEELQLVRDTVRGSLDEVRQVARRLRPGVLEDLGLHSALTALAADVAPAVDVTRRIEALPPLTPEVELVIYRIAQESLTNVVRHSKASSVRLSLRPDGPDLVLKITDDGIGGARAEGAGMRGMQERALLIGARLTVTSAQGTEVTLTIPGVIG</sequence>
<dbReference type="Gene3D" id="6.10.340.10">
    <property type="match status" value="1"/>
</dbReference>
<dbReference type="Gene3D" id="3.30.565.10">
    <property type="entry name" value="Histidine kinase-like ATPase, C-terminal domain"/>
    <property type="match status" value="1"/>
</dbReference>
<keyword evidence="4" id="KW-0597">Phosphoprotein</keyword>
<organism evidence="14 15">
    <name type="scientific">Herbidospora galbida</name>
    <dbReference type="NCBI Taxonomy" id="2575442"/>
    <lineage>
        <taxon>Bacteria</taxon>
        <taxon>Bacillati</taxon>
        <taxon>Actinomycetota</taxon>
        <taxon>Actinomycetes</taxon>
        <taxon>Streptosporangiales</taxon>
        <taxon>Streptosporangiaceae</taxon>
        <taxon>Herbidospora</taxon>
    </lineage>
</organism>
<keyword evidence="12" id="KW-0472">Membrane</keyword>
<accession>A0A4U3MEH5</accession>
<evidence type="ECO:0000256" key="7">
    <source>
        <dbReference type="ARBA" id="ARBA00022741"/>
    </source>
</evidence>
<dbReference type="AlphaFoldDB" id="A0A4U3MEH5"/>
<evidence type="ECO:0000259" key="13">
    <source>
        <dbReference type="PROSITE" id="PS50885"/>
    </source>
</evidence>
<evidence type="ECO:0000256" key="8">
    <source>
        <dbReference type="ARBA" id="ARBA00022777"/>
    </source>
</evidence>
<dbReference type="Gene3D" id="1.20.5.1930">
    <property type="match status" value="1"/>
</dbReference>
<feature type="domain" description="HAMP" evidence="13">
    <location>
        <begin position="58"/>
        <end position="109"/>
    </location>
</feature>
<evidence type="ECO:0000313" key="15">
    <source>
        <dbReference type="Proteomes" id="UP000308705"/>
    </source>
</evidence>
<dbReference type="InterPro" id="IPR011712">
    <property type="entry name" value="Sig_transdc_His_kin_sub3_dim/P"/>
</dbReference>
<evidence type="ECO:0000256" key="6">
    <source>
        <dbReference type="ARBA" id="ARBA00022692"/>
    </source>
</evidence>
<dbReference type="OrthoDB" id="227596at2"/>
<dbReference type="CDD" id="cd16917">
    <property type="entry name" value="HATPase_UhpB-NarQ-NarX-like"/>
    <property type="match status" value="1"/>
</dbReference>
<dbReference type="GO" id="GO:0000155">
    <property type="term" value="F:phosphorelay sensor kinase activity"/>
    <property type="evidence" value="ECO:0007669"/>
    <property type="project" value="InterPro"/>
</dbReference>
<keyword evidence="5" id="KW-0808">Transferase</keyword>
<dbReference type="SUPFAM" id="SSF55874">
    <property type="entry name" value="ATPase domain of HSP90 chaperone/DNA topoisomerase II/histidine kinase"/>
    <property type="match status" value="1"/>
</dbReference>
<evidence type="ECO:0000256" key="3">
    <source>
        <dbReference type="ARBA" id="ARBA00012438"/>
    </source>
</evidence>
<evidence type="ECO:0000256" key="2">
    <source>
        <dbReference type="ARBA" id="ARBA00004370"/>
    </source>
</evidence>
<dbReference type="GO" id="GO:0016020">
    <property type="term" value="C:membrane"/>
    <property type="evidence" value="ECO:0007669"/>
    <property type="project" value="UniProtKB-SubCell"/>
</dbReference>
<feature type="transmembrane region" description="Helical" evidence="12">
    <location>
        <begin position="34"/>
        <end position="57"/>
    </location>
</feature>
<dbReference type="PROSITE" id="PS50885">
    <property type="entry name" value="HAMP"/>
    <property type="match status" value="1"/>
</dbReference>
<dbReference type="SMART" id="SM00387">
    <property type="entry name" value="HATPase_c"/>
    <property type="match status" value="1"/>
</dbReference>
<comment type="subcellular location">
    <subcellularLocation>
        <location evidence="2">Membrane</location>
    </subcellularLocation>
</comment>
<dbReference type="Proteomes" id="UP000308705">
    <property type="component" value="Unassembled WGS sequence"/>
</dbReference>
<evidence type="ECO:0000313" key="14">
    <source>
        <dbReference type="EMBL" id="TKK87768.1"/>
    </source>
</evidence>
<name>A0A4U3MEH5_9ACTN</name>
<evidence type="ECO:0000256" key="10">
    <source>
        <dbReference type="ARBA" id="ARBA00022989"/>
    </source>
</evidence>
<keyword evidence="7" id="KW-0547">Nucleotide-binding</keyword>
<dbReference type="EMBL" id="SZQA01000014">
    <property type="protein sequence ID" value="TKK87768.1"/>
    <property type="molecule type" value="Genomic_DNA"/>
</dbReference>
<dbReference type="InterPro" id="IPR003594">
    <property type="entry name" value="HATPase_dom"/>
</dbReference>
<dbReference type="GO" id="GO:0005524">
    <property type="term" value="F:ATP binding"/>
    <property type="evidence" value="ECO:0007669"/>
    <property type="project" value="UniProtKB-KW"/>
</dbReference>
<dbReference type="Pfam" id="PF02518">
    <property type="entry name" value="HATPase_c"/>
    <property type="match status" value="1"/>
</dbReference>
<comment type="caution">
    <text evidence="14">The sequence shown here is derived from an EMBL/GenBank/DDBJ whole genome shotgun (WGS) entry which is preliminary data.</text>
</comment>
<comment type="catalytic activity">
    <reaction evidence="1">
        <text>ATP + protein L-histidine = ADP + protein N-phospho-L-histidine.</text>
        <dbReference type="EC" id="2.7.13.3"/>
    </reaction>
</comment>
<dbReference type="GO" id="GO:0046983">
    <property type="term" value="F:protein dimerization activity"/>
    <property type="evidence" value="ECO:0007669"/>
    <property type="project" value="InterPro"/>
</dbReference>
<dbReference type="InterPro" id="IPR036890">
    <property type="entry name" value="HATPase_C_sf"/>
</dbReference>
<evidence type="ECO:0000256" key="1">
    <source>
        <dbReference type="ARBA" id="ARBA00000085"/>
    </source>
</evidence>
<dbReference type="Pfam" id="PF07730">
    <property type="entry name" value="HisKA_3"/>
    <property type="match status" value="1"/>
</dbReference>
<evidence type="ECO:0000256" key="11">
    <source>
        <dbReference type="ARBA" id="ARBA00023012"/>
    </source>
</evidence>
<dbReference type="InterPro" id="IPR050482">
    <property type="entry name" value="Sensor_HK_TwoCompSys"/>
</dbReference>
<evidence type="ECO:0000256" key="9">
    <source>
        <dbReference type="ARBA" id="ARBA00022840"/>
    </source>
</evidence>
<proteinExistence type="predicted"/>
<gene>
    <name evidence="14" type="ORF">FDA94_16460</name>
</gene>